<sequence>MAITASVSFLSPSPSRLFCLQNHNPLSQPLFSLPFHSHAFLTFASPQKRLKPTAIPKNITPSAQASNDSAPMLPPYNVLITGSTKASRSSQEEKGYAHTRGKGTWGLKVFQFLIRLFFEVKEGYGVGLWKAIGKDWDIVRSRCSFVVGNGWRDVWVKDVWNSSAERVIHHPPIWQQVCKDVEDSLIWSVTKSDKFTIKSLYNVLELDLGGSFPMSGIWISWVQPKVNFFAWESVWGKVLTLDHVQRWEPTLYIFVTSFGSSPQILEGLGCNRGGIPDKLEVWKSQDFSKGGSDEGKPLKFIQGRKGRPK</sequence>
<name>A0A438EAC0_VITVI</name>
<proteinExistence type="predicted"/>
<evidence type="ECO:0000313" key="3">
    <source>
        <dbReference type="EMBL" id="RVW44592.1"/>
    </source>
</evidence>
<dbReference type="Pfam" id="PF13966">
    <property type="entry name" value="zf-RVT"/>
    <property type="match status" value="1"/>
</dbReference>
<dbReference type="AlphaFoldDB" id="A0A438EAC0"/>
<gene>
    <name evidence="3" type="ORF">CK203_104474</name>
</gene>
<organism evidence="3 4">
    <name type="scientific">Vitis vinifera</name>
    <name type="common">Grape</name>
    <dbReference type="NCBI Taxonomy" id="29760"/>
    <lineage>
        <taxon>Eukaryota</taxon>
        <taxon>Viridiplantae</taxon>
        <taxon>Streptophyta</taxon>
        <taxon>Embryophyta</taxon>
        <taxon>Tracheophyta</taxon>
        <taxon>Spermatophyta</taxon>
        <taxon>Magnoliopsida</taxon>
        <taxon>eudicotyledons</taxon>
        <taxon>Gunneridae</taxon>
        <taxon>Pentapetalae</taxon>
        <taxon>rosids</taxon>
        <taxon>Vitales</taxon>
        <taxon>Vitaceae</taxon>
        <taxon>Viteae</taxon>
        <taxon>Vitis</taxon>
    </lineage>
</organism>
<accession>A0A438EAC0</accession>
<feature type="domain" description="Reverse transcriptase zinc-binding" evidence="2">
    <location>
        <begin position="195"/>
        <end position="249"/>
    </location>
</feature>
<evidence type="ECO:0000256" key="1">
    <source>
        <dbReference type="SAM" id="MobiDB-lite"/>
    </source>
</evidence>
<dbReference type="EMBL" id="QGNW01001348">
    <property type="protein sequence ID" value="RVW44592.1"/>
    <property type="molecule type" value="Genomic_DNA"/>
</dbReference>
<evidence type="ECO:0000259" key="2">
    <source>
        <dbReference type="Pfam" id="PF13966"/>
    </source>
</evidence>
<comment type="caution">
    <text evidence="3">The sequence shown here is derived from an EMBL/GenBank/DDBJ whole genome shotgun (WGS) entry which is preliminary data.</text>
</comment>
<feature type="region of interest" description="Disordered" evidence="1">
    <location>
        <begin position="286"/>
        <end position="309"/>
    </location>
</feature>
<evidence type="ECO:0000313" key="4">
    <source>
        <dbReference type="Proteomes" id="UP000288805"/>
    </source>
</evidence>
<dbReference type="OrthoDB" id="3592703at2759"/>
<protein>
    <recommendedName>
        <fullName evidence="2">Reverse transcriptase zinc-binding domain-containing protein</fullName>
    </recommendedName>
</protein>
<dbReference type="InterPro" id="IPR026960">
    <property type="entry name" value="RVT-Znf"/>
</dbReference>
<reference evidence="3 4" key="1">
    <citation type="journal article" date="2018" name="PLoS Genet.">
        <title>Population sequencing reveals clonal diversity and ancestral inbreeding in the grapevine cultivar Chardonnay.</title>
        <authorList>
            <person name="Roach M.J."/>
            <person name="Johnson D.L."/>
            <person name="Bohlmann J."/>
            <person name="van Vuuren H.J."/>
            <person name="Jones S.J."/>
            <person name="Pretorius I.S."/>
            <person name="Schmidt S.A."/>
            <person name="Borneman A.R."/>
        </authorList>
    </citation>
    <scope>NUCLEOTIDE SEQUENCE [LARGE SCALE GENOMIC DNA]</scope>
    <source>
        <strain evidence="4">cv. Chardonnay</strain>
        <tissue evidence="3">Leaf</tissue>
    </source>
</reference>
<dbReference type="Proteomes" id="UP000288805">
    <property type="component" value="Unassembled WGS sequence"/>
</dbReference>